<dbReference type="SUPFAM" id="SSF53254">
    <property type="entry name" value="Phosphoglycerate mutase-like"/>
    <property type="match status" value="1"/>
</dbReference>
<organism evidence="1 2">
    <name type="scientific">Candidatus Rikenella faecigallinarum</name>
    <dbReference type="NCBI Taxonomy" id="2838745"/>
    <lineage>
        <taxon>Bacteria</taxon>
        <taxon>Pseudomonadati</taxon>
        <taxon>Bacteroidota</taxon>
        <taxon>Bacteroidia</taxon>
        <taxon>Bacteroidales</taxon>
        <taxon>Rikenellaceae</taxon>
        <taxon>Rikenella</taxon>
    </lineage>
</organism>
<sequence>MKRLYIARHGAAQSAYEAGNDYARRLTRSGEETIRRVAEWLSTQEDWVVPERILTSADPRAARTAELMAEVWGVQPLSLSSQQSLYSGRPSDYLHALVHSLPDEVSCTMVVGHNPTVSELLADLLGTASGEYLMRKGDVACLCFDVPTEAPWDELYAAVGHLKCYVIASAL</sequence>
<accession>A0A9D1QDA9</accession>
<dbReference type="InterPro" id="IPR029033">
    <property type="entry name" value="His_PPase_superfam"/>
</dbReference>
<evidence type="ECO:0000313" key="1">
    <source>
        <dbReference type="EMBL" id="HIW10393.1"/>
    </source>
</evidence>
<dbReference type="Pfam" id="PF00300">
    <property type="entry name" value="His_Phos_1"/>
    <property type="match status" value="1"/>
</dbReference>
<dbReference type="Proteomes" id="UP000823926">
    <property type="component" value="Unassembled WGS sequence"/>
</dbReference>
<evidence type="ECO:0000313" key="2">
    <source>
        <dbReference type="Proteomes" id="UP000823926"/>
    </source>
</evidence>
<dbReference type="Gene3D" id="3.40.50.1240">
    <property type="entry name" value="Phosphoglycerate mutase-like"/>
    <property type="match status" value="1"/>
</dbReference>
<protein>
    <submittedName>
        <fullName evidence="1">Histidine phosphatase family protein</fullName>
    </submittedName>
</protein>
<dbReference type="CDD" id="cd07067">
    <property type="entry name" value="HP_PGM_like"/>
    <property type="match status" value="1"/>
</dbReference>
<reference evidence="1" key="2">
    <citation type="submission" date="2021-04" db="EMBL/GenBank/DDBJ databases">
        <authorList>
            <person name="Gilroy R."/>
        </authorList>
    </citation>
    <scope>NUCLEOTIDE SEQUENCE</scope>
    <source>
        <strain evidence="1">ChiBcec15-1070</strain>
    </source>
</reference>
<gene>
    <name evidence="1" type="ORF">H9888_02725</name>
</gene>
<proteinExistence type="predicted"/>
<dbReference type="EMBL" id="DXHL01000015">
    <property type="protein sequence ID" value="HIW10393.1"/>
    <property type="molecule type" value="Genomic_DNA"/>
</dbReference>
<comment type="caution">
    <text evidence="1">The sequence shown here is derived from an EMBL/GenBank/DDBJ whole genome shotgun (WGS) entry which is preliminary data.</text>
</comment>
<name>A0A9D1QDA9_9BACT</name>
<dbReference type="InterPro" id="IPR013078">
    <property type="entry name" value="His_Pase_superF_clade-1"/>
</dbReference>
<reference evidence="1" key="1">
    <citation type="journal article" date="2021" name="PeerJ">
        <title>Extensive microbial diversity within the chicken gut microbiome revealed by metagenomics and culture.</title>
        <authorList>
            <person name="Gilroy R."/>
            <person name="Ravi A."/>
            <person name="Getino M."/>
            <person name="Pursley I."/>
            <person name="Horton D.L."/>
            <person name="Alikhan N.F."/>
            <person name="Baker D."/>
            <person name="Gharbi K."/>
            <person name="Hall N."/>
            <person name="Watson M."/>
            <person name="Adriaenssens E.M."/>
            <person name="Foster-Nyarko E."/>
            <person name="Jarju S."/>
            <person name="Secka A."/>
            <person name="Antonio M."/>
            <person name="Oren A."/>
            <person name="Chaudhuri R.R."/>
            <person name="La Ragione R."/>
            <person name="Hildebrand F."/>
            <person name="Pallen M.J."/>
        </authorList>
    </citation>
    <scope>NUCLEOTIDE SEQUENCE</scope>
    <source>
        <strain evidence="1">ChiBcec15-1070</strain>
    </source>
</reference>
<dbReference type="AlphaFoldDB" id="A0A9D1QDA9"/>